<sequence length="89" mass="9970">MKKKKLQSQIKFGAHHPSTSAPVCFFYSSEVDRSTISPNGFFVVDVCLLLEKICPFMDLARYHLFIQIRAGAGDIYFPVLESDPPCLAS</sequence>
<dbReference type="Proteomes" id="UP000729402">
    <property type="component" value="Unassembled WGS sequence"/>
</dbReference>
<protein>
    <submittedName>
        <fullName evidence="1">Uncharacterized protein</fullName>
    </submittedName>
</protein>
<comment type="caution">
    <text evidence="1">The sequence shown here is derived from an EMBL/GenBank/DDBJ whole genome shotgun (WGS) entry which is preliminary data.</text>
</comment>
<dbReference type="EMBL" id="JAAALK010000283">
    <property type="protein sequence ID" value="KAG8070280.1"/>
    <property type="molecule type" value="Genomic_DNA"/>
</dbReference>
<reference evidence="1" key="1">
    <citation type="journal article" date="2021" name="bioRxiv">
        <title>Whole Genome Assembly and Annotation of Northern Wild Rice, Zizania palustris L., Supports a Whole Genome Duplication in the Zizania Genus.</title>
        <authorList>
            <person name="Haas M."/>
            <person name="Kono T."/>
            <person name="Macchietto M."/>
            <person name="Millas R."/>
            <person name="McGilp L."/>
            <person name="Shao M."/>
            <person name="Duquette J."/>
            <person name="Hirsch C.N."/>
            <person name="Kimball J."/>
        </authorList>
    </citation>
    <scope>NUCLEOTIDE SEQUENCE</scope>
    <source>
        <tissue evidence="1">Fresh leaf tissue</tissue>
    </source>
</reference>
<accession>A0A8J5S825</accession>
<evidence type="ECO:0000313" key="1">
    <source>
        <dbReference type="EMBL" id="KAG8070280.1"/>
    </source>
</evidence>
<gene>
    <name evidence="1" type="ORF">GUJ93_ZPchr0006g44862</name>
</gene>
<proteinExistence type="predicted"/>
<evidence type="ECO:0000313" key="2">
    <source>
        <dbReference type="Proteomes" id="UP000729402"/>
    </source>
</evidence>
<organism evidence="1 2">
    <name type="scientific">Zizania palustris</name>
    <name type="common">Northern wild rice</name>
    <dbReference type="NCBI Taxonomy" id="103762"/>
    <lineage>
        <taxon>Eukaryota</taxon>
        <taxon>Viridiplantae</taxon>
        <taxon>Streptophyta</taxon>
        <taxon>Embryophyta</taxon>
        <taxon>Tracheophyta</taxon>
        <taxon>Spermatophyta</taxon>
        <taxon>Magnoliopsida</taxon>
        <taxon>Liliopsida</taxon>
        <taxon>Poales</taxon>
        <taxon>Poaceae</taxon>
        <taxon>BOP clade</taxon>
        <taxon>Oryzoideae</taxon>
        <taxon>Oryzeae</taxon>
        <taxon>Zizaniinae</taxon>
        <taxon>Zizania</taxon>
    </lineage>
</organism>
<reference evidence="1" key="2">
    <citation type="submission" date="2021-02" db="EMBL/GenBank/DDBJ databases">
        <authorList>
            <person name="Kimball J.A."/>
            <person name="Haas M.W."/>
            <person name="Macchietto M."/>
            <person name="Kono T."/>
            <person name="Duquette J."/>
            <person name="Shao M."/>
        </authorList>
    </citation>
    <scope>NUCLEOTIDE SEQUENCE</scope>
    <source>
        <tissue evidence="1">Fresh leaf tissue</tissue>
    </source>
</reference>
<keyword evidence="2" id="KW-1185">Reference proteome</keyword>
<name>A0A8J5S825_ZIZPA</name>
<dbReference type="AlphaFoldDB" id="A0A8J5S825"/>